<dbReference type="PIRSF" id="PIRSF001092">
    <property type="entry name" value="Alpha-L-fucosidase"/>
    <property type="match status" value="1"/>
</dbReference>
<comment type="function">
    <text evidence="1">Alpha-L-fucosidase is responsible for hydrolyzing the alpha-1,6-linked fucose joined to the reducing-end N-acetylglucosamine of the carbohydrate moieties of glycoproteins.</text>
</comment>
<dbReference type="GO" id="GO:0005764">
    <property type="term" value="C:lysosome"/>
    <property type="evidence" value="ECO:0007669"/>
    <property type="project" value="TreeGrafter"/>
</dbReference>
<dbReference type="Gene3D" id="3.20.20.80">
    <property type="entry name" value="Glycosidases"/>
    <property type="match status" value="1"/>
</dbReference>
<evidence type="ECO:0000259" key="9">
    <source>
        <dbReference type="Pfam" id="PF01120"/>
    </source>
</evidence>
<keyword evidence="11" id="KW-1185">Reference proteome</keyword>
<feature type="site" description="May be important for catalysis" evidence="7">
    <location>
        <position position="267"/>
    </location>
</feature>
<evidence type="ECO:0000256" key="3">
    <source>
        <dbReference type="ARBA" id="ARBA00012662"/>
    </source>
</evidence>
<sequence length="448" mass="51153">MFKNLIHIQLILFVILFNSVAQAQNKVSVDEIKNKMEWFADAKLGIFIHYGIYSVNGIDESWSFYNKKIGYKDYMKQLNGFTASKYNPKDWADLIKESGAKYAVMTTKHHDGVALWNSKYGSLNVAKKTPAKTDLLKPFYEALRERGIKVGAYFSLIDWSNANYPGFLKDSSKYQMKKEPVRWEKYLTFMNGQLDEIARQYNPDLWWFDGDWEHSAEEWNSPEIRKKLLTYNHNAIINGRLQGYGDYDTPEQNFPVSRPGYKWWELCMTINDNWGFQPQDKNFKTSYQIISIFTDVVSYGGNLLLDIGPKADGTLPEEEVNVLKELGAWNKKNGEGIFNTLAGLPQGHYYGASTISKDSTAVYLFVPAKTSAPVLLKGLKNKIKTITILGSNIPVAYKIVGKISWSSVPGLLYIDIPEIQQDKYMSVIKIEVEGKLDLYRGKGGFLTN</sequence>
<dbReference type="GO" id="GO:0016139">
    <property type="term" value="P:glycoside catabolic process"/>
    <property type="evidence" value="ECO:0007669"/>
    <property type="project" value="TreeGrafter"/>
</dbReference>
<evidence type="ECO:0000256" key="2">
    <source>
        <dbReference type="ARBA" id="ARBA00007951"/>
    </source>
</evidence>
<dbReference type="PRINTS" id="PR00741">
    <property type="entry name" value="GLHYDRLASE29"/>
</dbReference>
<dbReference type="RefSeq" id="WP_091151241.1">
    <property type="nucleotide sequence ID" value="NZ_FNAI01000008.1"/>
</dbReference>
<feature type="chain" id="PRO_5011603021" description="alpha-L-fucosidase" evidence="8">
    <location>
        <begin position="24"/>
        <end position="448"/>
    </location>
</feature>
<evidence type="ECO:0000256" key="6">
    <source>
        <dbReference type="ARBA" id="ARBA00023295"/>
    </source>
</evidence>
<dbReference type="InterPro" id="IPR057739">
    <property type="entry name" value="Glyco_hydro_29_N"/>
</dbReference>
<dbReference type="InterPro" id="IPR000933">
    <property type="entry name" value="Glyco_hydro_29"/>
</dbReference>
<reference evidence="10 11" key="1">
    <citation type="submission" date="2016-10" db="EMBL/GenBank/DDBJ databases">
        <authorList>
            <person name="de Groot N.N."/>
        </authorList>
    </citation>
    <scope>NUCLEOTIDE SEQUENCE [LARGE SCALE GENOMIC DNA]</scope>
    <source>
        <strain evidence="10 11">47C3B</strain>
    </source>
</reference>
<organism evidence="10 11">
    <name type="scientific">Mucilaginibacter pineti</name>
    <dbReference type="NCBI Taxonomy" id="1391627"/>
    <lineage>
        <taxon>Bacteria</taxon>
        <taxon>Pseudomonadati</taxon>
        <taxon>Bacteroidota</taxon>
        <taxon>Sphingobacteriia</taxon>
        <taxon>Sphingobacteriales</taxon>
        <taxon>Sphingobacteriaceae</taxon>
        <taxon>Mucilaginibacter</taxon>
    </lineage>
</organism>
<protein>
    <recommendedName>
        <fullName evidence="3">alpha-L-fucosidase</fullName>
        <ecNumber evidence="3">3.2.1.51</ecNumber>
    </recommendedName>
</protein>
<dbReference type="PANTHER" id="PTHR10030:SF37">
    <property type="entry name" value="ALPHA-L-FUCOSIDASE-RELATED"/>
    <property type="match status" value="1"/>
</dbReference>
<dbReference type="InterPro" id="IPR016286">
    <property type="entry name" value="FUC_metazoa-typ"/>
</dbReference>
<dbReference type="GO" id="GO:0004560">
    <property type="term" value="F:alpha-L-fucosidase activity"/>
    <property type="evidence" value="ECO:0007669"/>
    <property type="project" value="InterPro"/>
</dbReference>
<dbReference type="SMART" id="SM00812">
    <property type="entry name" value="Alpha_L_fucos"/>
    <property type="match status" value="1"/>
</dbReference>
<dbReference type="EMBL" id="FNAI01000008">
    <property type="protein sequence ID" value="SDE70482.1"/>
    <property type="molecule type" value="Genomic_DNA"/>
</dbReference>
<gene>
    <name evidence="10" type="ORF">SAMN05216464_108279</name>
</gene>
<dbReference type="Gene3D" id="2.60.40.1180">
    <property type="entry name" value="Golgi alpha-mannosidase II"/>
    <property type="match status" value="1"/>
</dbReference>
<evidence type="ECO:0000256" key="4">
    <source>
        <dbReference type="ARBA" id="ARBA00022729"/>
    </source>
</evidence>
<dbReference type="EC" id="3.2.1.51" evidence="3"/>
<dbReference type="InterPro" id="IPR013780">
    <property type="entry name" value="Glyco_hydro_b"/>
</dbReference>
<feature type="domain" description="Glycoside hydrolase family 29 N-terminal" evidence="9">
    <location>
        <begin position="22"/>
        <end position="335"/>
    </location>
</feature>
<keyword evidence="6" id="KW-0326">Glycosidase</keyword>
<evidence type="ECO:0000313" key="10">
    <source>
        <dbReference type="EMBL" id="SDE70482.1"/>
    </source>
</evidence>
<dbReference type="AlphaFoldDB" id="A0A1G7F3Q6"/>
<dbReference type="SUPFAM" id="SSF51445">
    <property type="entry name" value="(Trans)glycosidases"/>
    <property type="match status" value="1"/>
</dbReference>
<evidence type="ECO:0000256" key="5">
    <source>
        <dbReference type="ARBA" id="ARBA00022801"/>
    </source>
</evidence>
<name>A0A1G7F3Q6_9SPHI</name>
<accession>A0A1G7F3Q6</accession>
<dbReference type="GO" id="GO:0006004">
    <property type="term" value="P:fucose metabolic process"/>
    <property type="evidence" value="ECO:0007669"/>
    <property type="project" value="InterPro"/>
</dbReference>
<dbReference type="STRING" id="1391627.SAMN05216464_108279"/>
<proteinExistence type="inferred from homology"/>
<comment type="similarity">
    <text evidence="2">Belongs to the glycosyl hydrolase 29 family.</text>
</comment>
<dbReference type="PANTHER" id="PTHR10030">
    <property type="entry name" value="ALPHA-L-FUCOSIDASE"/>
    <property type="match status" value="1"/>
</dbReference>
<keyword evidence="5" id="KW-0378">Hydrolase</keyword>
<evidence type="ECO:0000313" key="11">
    <source>
        <dbReference type="Proteomes" id="UP000199072"/>
    </source>
</evidence>
<evidence type="ECO:0000256" key="1">
    <source>
        <dbReference type="ARBA" id="ARBA00004071"/>
    </source>
</evidence>
<dbReference type="InterPro" id="IPR017853">
    <property type="entry name" value="GH"/>
</dbReference>
<evidence type="ECO:0000256" key="8">
    <source>
        <dbReference type="SAM" id="SignalP"/>
    </source>
</evidence>
<feature type="signal peptide" evidence="8">
    <location>
        <begin position="1"/>
        <end position="23"/>
    </location>
</feature>
<dbReference type="Pfam" id="PF01120">
    <property type="entry name" value="Alpha_L_fucos"/>
    <property type="match status" value="1"/>
</dbReference>
<dbReference type="Proteomes" id="UP000199072">
    <property type="component" value="Unassembled WGS sequence"/>
</dbReference>
<dbReference type="OrthoDB" id="107551at2"/>
<evidence type="ECO:0000256" key="7">
    <source>
        <dbReference type="PIRSR" id="PIRSR001092-1"/>
    </source>
</evidence>
<keyword evidence="4 8" id="KW-0732">Signal</keyword>